<dbReference type="RefSeq" id="WP_214765616.1">
    <property type="nucleotide sequence ID" value="NZ_CP076023.1"/>
</dbReference>
<reference evidence="4 5" key="1">
    <citation type="submission" date="2021-05" db="EMBL/GenBank/DDBJ databases">
        <title>Novel species in genus Cellulomonas.</title>
        <authorList>
            <person name="Zhang G."/>
        </authorList>
    </citation>
    <scope>NUCLEOTIDE SEQUENCE [LARGE SCALE GENOMIC DNA]</scope>
    <source>
        <strain evidence="5">zg-ZUI157</strain>
    </source>
</reference>
<dbReference type="PROSITE" id="PS51257">
    <property type="entry name" value="PROKAR_LIPOPROTEIN"/>
    <property type="match status" value="1"/>
</dbReference>
<feature type="chain" id="PRO_5045384175" description="DUF6318 domain-containing protein" evidence="2">
    <location>
        <begin position="26"/>
        <end position="199"/>
    </location>
</feature>
<keyword evidence="5" id="KW-1185">Reference proteome</keyword>
<dbReference type="Proteomes" id="UP000679335">
    <property type="component" value="Chromosome"/>
</dbReference>
<evidence type="ECO:0000259" key="3">
    <source>
        <dbReference type="Pfam" id="PF19843"/>
    </source>
</evidence>
<proteinExistence type="predicted"/>
<dbReference type="Pfam" id="PF19843">
    <property type="entry name" value="DUF6318"/>
    <property type="match status" value="1"/>
</dbReference>
<evidence type="ECO:0000313" key="4">
    <source>
        <dbReference type="EMBL" id="QWC15840.1"/>
    </source>
</evidence>
<organism evidence="4 5">
    <name type="scientific">Cellulomonas dongxiuzhuiae</name>
    <dbReference type="NCBI Taxonomy" id="2819979"/>
    <lineage>
        <taxon>Bacteria</taxon>
        <taxon>Bacillati</taxon>
        <taxon>Actinomycetota</taxon>
        <taxon>Actinomycetes</taxon>
        <taxon>Micrococcales</taxon>
        <taxon>Cellulomonadaceae</taxon>
        <taxon>Cellulomonas</taxon>
    </lineage>
</organism>
<evidence type="ECO:0000256" key="1">
    <source>
        <dbReference type="SAM" id="MobiDB-lite"/>
    </source>
</evidence>
<protein>
    <recommendedName>
        <fullName evidence="3">DUF6318 domain-containing protein</fullName>
    </recommendedName>
</protein>
<keyword evidence="2" id="KW-0732">Signal</keyword>
<name>A0ABX8GIK9_9CELL</name>
<feature type="signal peptide" evidence="2">
    <location>
        <begin position="1"/>
        <end position="25"/>
    </location>
</feature>
<feature type="domain" description="DUF6318" evidence="3">
    <location>
        <begin position="58"/>
        <end position="192"/>
    </location>
</feature>
<dbReference type="InterPro" id="IPR046281">
    <property type="entry name" value="DUF6318"/>
</dbReference>
<gene>
    <name evidence="4" type="ORF">KKR89_16525</name>
</gene>
<accession>A0ABX8GIK9</accession>
<dbReference type="EMBL" id="CP076023">
    <property type="protein sequence ID" value="QWC15840.1"/>
    <property type="molecule type" value="Genomic_DNA"/>
</dbReference>
<feature type="compositionally biased region" description="Low complexity" evidence="1">
    <location>
        <begin position="34"/>
        <end position="62"/>
    </location>
</feature>
<evidence type="ECO:0000313" key="5">
    <source>
        <dbReference type="Proteomes" id="UP000679335"/>
    </source>
</evidence>
<feature type="region of interest" description="Disordered" evidence="1">
    <location>
        <begin position="34"/>
        <end position="67"/>
    </location>
</feature>
<evidence type="ECO:0000256" key="2">
    <source>
        <dbReference type="SAM" id="SignalP"/>
    </source>
</evidence>
<sequence>MPTRGSGRRALAVSALMLALGMALAGCTDGEPVAPTPTAVTSPTVSSIPSPTPTTGSVTAPAQPESMATPSAEGAAAAAGYFLSLYPYARSTGDAAAWQALSGEECEFCASVADEVATLVAEGTAVKGGDISIESAEGTEVIALESYSANLTFAEAPTEKWEDATILSTGAGGRYSALVALRWNGDGWEIRAVDLAPSS</sequence>